<dbReference type="InterPro" id="IPR014756">
    <property type="entry name" value="Ig_E-set"/>
</dbReference>
<gene>
    <name evidence="8" type="ORF">BJ554DRAFT_6180</name>
</gene>
<dbReference type="GO" id="GO:0005737">
    <property type="term" value="C:cytoplasm"/>
    <property type="evidence" value="ECO:0007669"/>
    <property type="project" value="TreeGrafter"/>
</dbReference>
<evidence type="ECO:0000256" key="4">
    <source>
        <dbReference type="ARBA" id="ARBA00049618"/>
    </source>
</evidence>
<name>A0A8H8DKE6_9FUNG</name>
<reference evidence="8 9" key="1">
    <citation type="journal article" name="Sci. Rep.">
        <title>Genome-scale phylogenetic analyses confirm Olpidium as the closest living zoosporic fungus to the non-flagellated, terrestrial fungi.</title>
        <authorList>
            <person name="Chang Y."/>
            <person name="Rochon D."/>
            <person name="Sekimoto S."/>
            <person name="Wang Y."/>
            <person name="Chovatia M."/>
            <person name="Sandor L."/>
            <person name="Salamov A."/>
            <person name="Grigoriev I.V."/>
            <person name="Stajich J.E."/>
            <person name="Spatafora J.W."/>
        </authorList>
    </citation>
    <scope>NUCLEOTIDE SEQUENCE [LARGE SCALE GENOMIC DNA]</scope>
    <source>
        <strain evidence="8">S191</strain>
    </source>
</reference>
<dbReference type="UniPathway" id="UPA00164"/>
<comment type="function">
    <text evidence="4">Glycogen-branching enzyme participates in the glycogen biosynthetic process along with glycogenin and glycogen synthase. Generates alpha-1,6-glucosidic branches from alpha-1,4-linked glucose chains, to increase solubility of the glycogen polymer.</text>
</comment>
<dbReference type="EMBL" id="JAEFCI010003402">
    <property type="protein sequence ID" value="KAG5461603.1"/>
    <property type="molecule type" value="Genomic_DNA"/>
</dbReference>
<keyword evidence="8" id="KW-0378">Hydrolase</keyword>
<dbReference type="FunFam" id="2.60.40.10:FF:000250">
    <property type="entry name" value="1,4-alpha-glucan-branching enzyme, chloroplastic/amyloplastic"/>
    <property type="match status" value="1"/>
</dbReference>
<evidence type="ECO:0000256" key="1">
    <source>
        <dbReference type="ARBA" id="ARBA00004964"/>
    </source>
</evidence>
<proteinExistence type="predicted"/>
<dbReference type="InterPro" id="IPR006047">
    <property type="entry name" value="GH13_cat_dom"/>
</dbReference>
<dbReference type="Gene3D" id="2.60.40.10">
    <property type="entry name" value="Immunoglobulins"/>
    <property type="match status" value="1"/>
</dbReference>
<dbReference type="SUPFAM" id="SSF81296">
    <property type="entry name" value="E set domains"/>
    <property type="match status" value="1"/>
</dbReference>
<evidence type="ECO:0000259" key="7">
    <source>
        <dbReference type="Pfam" id="PF02922"/>
    </source>
</evidence>
<dbReference type="PANTHER" id="PTHR43651">
    <property type="entry name" value="1,4-ALPHA-GLUCAN-BRANCHING ENZYME"/>
    <property type="match status" value="1"/>
</dbReference>
<dbReference type="CDD" id="cd02854">
    <property type="entry name" value="E_set_GBE_euk_N"/>
    <property type="match status" value="1"/>
</dbReference>
<comment type="caution">
    <text evidence="8">The sequence shown here is derived from an EMBL/GenBank/DDBJ whole genome shotgun (WGS) entry which is preliminary data.</text>
</comment>
<evidence type="ECO:0000259" key="6">
    <source>
        <dbReference type="Pfam" id="PF00128"/>
    </source>
</evidence>
<comment type="pathway">
    <text evidence="1">Glycan biosynthesis; glycogen biosynthesis.</text>
</comment>
<dbReference type="GO" id="GO:0005978">
    <property type="term" value="P:glycogen biosynthetic process"/>
    <property type="evidence" value="ECO:0007669"/>
    <property type="project" value="UniProtKB-UniPathway"/>
</dbReference>
<feature type="domain" description="Glycosyl hydrolase family 13 catalytic" evidence="6">
    <location>
        <begin position="342"/>
        <end position="409"/>
    </location>
</feature>
<evidence type="ECO:0000256" key="3">
    <source>
        <dbReference type="ARBA" id="ARBA00031979"/>
    </source>
</evidence>
<dbReference type="OrthoDB" id="196493at2759"/>
<protein>
    <recommendedName>
        <fullName evidence="2">1,4-alpha-glucan-branching enzyme</fullName>
    </recommendedName>
    <alternativeName>
        <fullName evidence="3">Glycogen-branching enzyme</fullName>
    </alternativeName>
</protein>
<evidence type="ECO:0000256" key="2">
    <source>
        <dbReference type="ARBA" id="ARBA00020932"/>
    </source>
</evidence>
<dbReference type="GO" id="GO:0004553">
    <property type="term" value="F:hydrolase activity, hydrolyzing O-glycosyl compounds"/>
    <property type="evidence" value="ECO:0007669"/>
    <property type="project" value="InterPro"/>
</dbReference>
<dbReference type="GO" id="GO:0003844">
    <property type="term" value="F:1,4-alpha-glucan branching enzyme activity"/>
    <property type="evidence" value="ECO:0007669"/>
    <property type="project" value="TreeGrafter"/>
</dbReference>
<evidence type="ECO:0000256" key="5">
    <source>
        <dbReference type="SAM" id="MobiDB-lite"/>
    </source>
</evidence>
<evidence type="ECO:0000313" key="9">
    <source>
        <dbReference type="Proteomes" id="UP000673691"/>
    </source>
</evidence>
<dbReference type="PANTHER" id="PTHR43651:SF3">
    <property type="entry name" value="1,4-ALPHA-GLUCAN-BRANCHING ENZYME"/>
    <property type="match status" value="1"/>
</dbReference>
<dbReference type="InterPro" id="IPR013783">
    <property type="entry name" value="Ig-like_fold"/>
</dbReference>
<feature type="domain" description="Glycoside hydrolase family 13 N-terminal" evidence="7">
    <location>
        <begin position="191"/>
        <end position="275"/>
    </location>
</feature>
<dbReference type="InterPro" id="IPR017853">
    <property type="entry name" value="GH"/>
</dbReference>
<sequence>KKKKKKKAAKPQNARDCRGSVWVETRSAPPRSRLPAADPSSSIRFCALRPAPPVAAAARAPPPPPIFPSACCVVIAGPSLPPPRKLPSGTVAAETGARWTARKVDRLFPNFPPPFATVGQNGSKRVAGVDAPAAVRNAETDEGTGVVRIDPWLEPFRGAIRHRYSMYKEWLDRINKNDAGYDKFTRAYEHFGLHSTPNGIVYREWAPGATSASLIGEFNNWDWNAHPMKRDQYGVWEVAVPNSSDGSPAIPHNSKIKISMTSPTGERFDRLPAWSRYVVQDLNVSPIYDAVFWNPPEKYKWKNKSPPKPNNLKIYEAHVGISSPEGRVATYNEFTDNVLRRIAYLGYNAIQLMAIMEHAYYASFGYQVTSFFAPSSRYGTPEDLKRLIDTAHEMGLTILLDVVHSHACKNVLDGLNMFDGTDHCYFHGGGRGHHDLWDRYRFCHVHGLLCVQPMPPRCFLPLFS</sequence>
<accession>A0A8H8DKE6</accession>
<dbReference type="InterPro" id="IPR004193">
    <property type="entry name" value="Glyco_hydro_13_N"/>
</dbReference>
<dbReference type="Pfam" id="PF02922">
    <property type="entry name" value="CBM_48"/>
    <property type="match status" value="1"/>
</dbReference>
<organism evidence="8 9">
    <name type="scientific">Olpidium bornovanus</name>
    <dbReference type="NCBI Taxonomy" id="278681"/>
    <lineage>
        <taxon>Eukaryota</taxon>
        <taxon>Fungi</taxon>
        <taxon>Fungi incertae sedis</taxon>
        <taxon>Olpidiomycota</taxon>
        <taxon>Olpidiomycotina</taxon>
        <taxon>Olpidiomycetes</taxon>
        <taxon>Olpidiales</taxon>
        <taxon>Olpidiaceae</taxon>
        <taxon>Olpidium</taxon>
    </lineage>
</organism>
<keyword evidence="9" id="KW-1185">Reference proteome</keyword>
<dbReference type="Gene3D" id="3.20.20.80">
    <property type="entry name" value="Glycosidases"/>
    <property type="match status" value="1"/>
</dbReference>
<feature type="non-terminal residue" evidence="8">
    <location>
        <position position="1"/>
    </location>
</feature>
<dbReference type="SUPFAM" id="SSF51445">
    <property type="entry name" value="(Trans)glycosidases"/>
    <property type="match status" value="1"/>
</dbReference>
<dbReference type="Proteomes" id="UP000673691">
    <property type="component" value="Unassembled WGS sequence"/>
</dbReference>
<dbReference type="AlphaFoldDB" id="A0A8H8DKE6"/>
<evidence type="ECO:0000313" key="8">
    <source>
        <dbReference type="EMBL" id="KAG5461603.1"/>
    </source>
</evidence>
<feature type="region of interest" description="Disordered" evidence="5">
    <location>
        <begin position="1"/>
        <end position="39"/>
    </location>
</feature>
<dbReference type="Pfam" id="PF00128">
    <property type="entry name" value="Alpha-amylase"/>
    <property type="match status" value="1"/>
</dbReference>